<dbReference type="Proteomes" id="UP000237000">
    <property type="component" value="Unassembled WGS sequence"/>
</dbReference>
<keyword evidence="2 5" id="KW-0479">Metal-binding</keyword>
<keyword evidence="3 6" id="KW-0560">Oxidoreductase</keyword>
<keyword evidence="6" id="KW-0503">Monooxygenase</keyword>
<dbReference type="InterPro" id="IPR001128">
    <property type="entry name" value="Cyt_P450"/>
</dbReference>
<dbReference type="Pfam" id="PF00067">
    <property type="entry name" value="p450"/>
    <property type="match status" value="1"/>
</dbReference>
<keyword evidence="5 6" id="KW-0349">Heme</keyword>
<dbReference type="STRING" id="63057.A0A2P5FAC6"/>
<protein>
    <submittedName>
        <fullName evidence="7">Cytochrome P450, E-class, group I</fullName>
    </submittedName>
</protein>
<comment type="cofactor">
    <cofactor evidence="5">
        <name>heme</name>
        <dbReference type="ChEBI" id="CHEBI:30413"/>
    </cofactor>
</comment>
<dbReference type="PRINTS" id="PR00385">
    <property type="entry name" value="P450"/>
</dbReference>
<feature type="binding site" description="axial binding residue" evidence="5">
    <location>
        <position position="442"/>
    </location>
    <ligand>
        <name>heme</name>
        <dbReference type="ChEBI" id="CHEBI:30413"/>
    </ligand>
    <ligandPart>
        <name>Fe</name>
        <dbReference type="ChEBI" id="CHEBI:18248"/>
    </ligandPart>
</feature>
<dbReference type="GO" id="GO:0016705">
    <property type="term" value="F:oxidoreductase activity, acting on paired donors, with incorporation or reduction of molecular oxygen"/>
    <property type="evidence" value="ECO:0007669"/>
    <property type="project" value="InterPro"/>
</dbReference>
<evidence type="ECO:0000313" key="8">
    <source>
        <dbReference type="Proteomes" id="UP000237000"/>
    </source>
</evidence>
<evidence type="ECO:0000256" key="5">
    <source>
        <dbReference type="PIRSR" id="PIRSR602401-1"/>
    </source>
</evidence>
<dbReference type="FunFam" id="1.10.630.10:FF:000007">
    <property type="entry name" value="Cytochrome P450 76C4"/>
    <property type="match status" value="1"/>
</dbReference>
<comment type="caution">
    <text evidence="7">The sequence shown here is derived from an EMBL/GenBank/DDBJ whole genome shotgun (WGS) entry which is preliminary data.</text>
</comment>
<dbReference type="GO" id="GO:0004497">
    <property type="term" value="F:monooxygenase activity"/>
    <property type="evidence" value="ECO:0007669"/>
    <property type="project" value="UniProtKB-KW"/>
</dbReference>
<dbReference type="AlphaFoldDB" id="A0A2P5FAC6"/>
<keyword evidence="8" id="KW-1185">Reference proteome</keyword>
<organism evidence="7 8">
    <name type="scientific">Trema orientale</name>
    <name type="common">Charcoal tree</name>
    <name type="synonym">Celtis orientalis</name>
    <dbReference type="NCBI Taxonomy" id="63057"/>
    <lineage>
        <taxon>Eukaryota</taxon>
        <taxon>Viridiplantae</taxon>
        <taxon>Streptophyta</taxon>
        <taxon>Embryophyta</taxon>
        <taxon>Tracheophyta</taxon>
        <taxon>Spermatophyta</taxon>
        <taxon>Magnoliopsida</taxon>
        <taxon>eudicotyledons</taxon>
        <taxon>Gunneridae</taxon>
        <taxon>Pentapetalae</taxon>
        <taxon>rosids</taxon>
        <taxon>fabids</taxon>
        <taxon>Rosales</taxon>
        <taxon>Cannabaceae</taxon>
        <taxon>Trema</taxon>
    </lineage>
</organism>
<keyword evidence="4 5" id="KW-0408">Iron</keyword>
<accession>A0A2P5FAC6</accession>
<dbReference type="GO" id="GO:0020037">
    <property type="term" value="F:heme binding"/>
    <property type="evidence" value="ECO:0007669"/>
    <property type="project" value="InterPro"/>
</dbReference>
<gene>
    <name evidence="7" type="ORF">TorRG33x02_095150</name>
</gene>
<dbReference type="InterPro" id="IPR036396">
    <property type="entry name" value="Cyt_P450_sf"/>
</dbReference>
<dbReference type="InterPro" id="IPR002401">
    <property type="entry name" value="Cyt_P450_E_grp-I"/>
</dbReference>
<reference evidence="8" key="1">
    <citation type="submission" date="2016-06" db="EMBL/GenBank/DDBJ databases">
        <title>Parallel loss of symbiosis genes in relatives of nitrogen-fixing non-legume Parasponia.</title>
        <authorList>
            <person name="Van Velzen R."/>
            <person name="Holmer R."/>
            <person name="Bu F."/>
            <person name="Rutten L."/>
            <person name="Van Zeijl A."/>
            <person name="Liu W."/>
            <person name="Santuari L."/>
            <person name="Cao Q."/>
            <person name="Sharma T."/>
            <person name="Shen D."/>
            <person name="Roswanjaya Y."/>
            <person name="Wardhani T."/>
            <person name="Kalhor M.S."/>
            <person name="Jansen J."/>
            <person name="Van den Hoogen J."/>
            <person name="Gungor B."/>
            <person name="Hartog M."/>
            <person name="Hontelez J."/>
            <person name="Verver J."/>
            <person name="Yang W.-C."/>
            <person name="Schijlen E."/>
            <person name="Repin R."/>
            <person name="Schilthuizen M."/>
            <person name="Schranz E."/>
            <person name="Heidstra R."/>
            <person name="Miyata K."/>
            <person name="Fedorova E."/>
            <person name="Kohlen W."/>
            <person name="Bisseling T."/>
            <person name="Smit S."/>
            <person name="Geurts R."/>
        </authorList>
    </citation>
    <scope>NUCLEOTIDE SEQUENCE [LARGE SCALE GENOMIC DNA]</scope>
    <source>
        <strain evidence="8">cv. RG33-2</strain>
    </source>
</reference>
<proteinExistence type="inferred from homology"/>
<dbReference type="PANTHER" id="PTHR47950:SF44">
    <property type="entry name" value="CYTOCHROME P450, FAMILY 76, SUBFAMILY C, POLYPEPTIDE 5-RELATED"/>
    <property type="match status" value="1"/>
</dbReference>
<dbReference type="OrthoDB" id="2789670at2759"/>
<sequence>MEVLFLTGILVIFFLYAKSIIFRRSNAKPPPPGPTGLPILGSLLQLGQFPHRSLAKLADRHGPLMTLRLGSVATVIASSPEVAGEIFRRHDETFADRHVPDVITAQPNPEATLAWVPGDHRWRNRRRFCSTQMFAAQRLDSSERLRREKVQQLVAHLGKHAVSGGGAAVDVGRAAFGTTLNLMSNTIFSVDLVVGSDYFESAQEFKDLVWRIMEDAGRLNLSDYFPVLRRFDLQGVKRHIRASYDRLHEIFDELIDKRLEERGSGGSRTGDFLDLLLDQCQEEGSDFNRITIKPLILDLFIAGSDTSAITTEWAMAELLRQPDVRRKAREELAQVIGPGRAVQESDIDQLPYLQAIVKETLRLHPAVPLLLPYKARNDVELCGYAVAKGTQVLINAWAIGRDPKYWTEPTCFMPERFLLKPSVDYRGRDFEYIPFGAGRRICPGLPLAARMVHLMLASMLHSFDWKLPEGISPEELDMEEQFGVTLKKAVPLCAIPVLDKDLRA</sequence>
<evidence type="ECO:0000256" key="2">
    <source>
        <dbReference type="ARBA" id="ARBA00022723"/>
    </source>
</evidence>
<evidence type="ECO:0000256" key="6">
    <source>
        <dbReference type="RuleBase" id="RU000461"/>
    </source>
</evidence>
<dbReference type="InParanoid" id="A0A2P5FAC6"/>
<dbReference type="EMBL" id="JXTC01000049">
    <property type="protein sequence ID" value="PON94732.1"/>
    <property type="molecule type" value="Genomic_DNA"/>
</dbReference>
<dbReference type="CDD" id="cd11073">
    <property type="entry name" value="CYP76-like"/>
    <property type="match status" value="1"/>
</dbReference>
<comment type="similarity">
    <text evidence="1 6">Belongs to the cytochrome P450 family.</text>
</comment>
<dbReference type="GO" id="GO:0005506">
    <property type="term" value="F:iron ion binding"/>
    <property type="evidence" value="ECO:0007669"/>
    <property type="project" value="InterPro"/>
</dbReference>
<dbReference type="Gene3D" id="1.10.630.10">
    <property type="entry name" value="Cytochrome P450"/>
    <property type="match status" value="1"/>
</dbReference>
<evidence type="ECO:0000256" key="1">
    <source>
        <dbReference type="ARBA" id="ARBA00010617"/>
    </source>
</evidence>
<evidence type="ECO:0000313" key="7">
    <source>
        <dbReference type="EMBL" id="PON94732.1"/>
    </source>
</evidence>
<evidence type="ECO:0000256" key="3">
    <source>
        <dbReference type="ARBA" id="ARBA00023002"/>
    </source>
</evidence>
<dbReference type="SUPFAM" id="SSF48264">
    <property type="entry name" value="Cytochrome P450"/>
    <property type="match status" value="1"/>
</dbReference>
<dbReference type="InterPro" id="IPR017972">
    <property type="entry name" value="Cyt_P450_CS"/>
</dbReference>
<dbReference type="PROSITE" id="PS00086">
    <property type="entry name" value="CYTOCHROME_P450"/>
    <property type="match status" value="1"/>
</dbReference>
<dbReference type="PRINTS" id="PR00463">
    <property type="entry name" value="EP450I"/>
</dbReference>
<name>A0A2P5FAC6_TREOI</name>
<evidence type="ECO:0000256" key="4">
    <source>
        <dbReference type="ARBA" id="ARBA00023004"/>
    </source>
</evidence>
<dbReference type="PANTHER" id="PTHR47950">
    <property type="entry name" value="CYTOCHROME P450, FAMILY 76, SUBFAMILY C, POLYPEPTIDE 5-RELATED"/>
    <property type="match status" value="1"/>
</dbReference>